<organism evidence="9 10">
    <name type="scientific">Datura stramonium</name>
    <name type="common">Jimsonweed</name>
    <name type="synonym">Common thornapple</name>
    <dbReference type="NCBI Taxonomy" id="4076"/>
    <lineage>
        <taxon>Eukaryota</taxon>
        <taxon>Viridiplantae</taxon>
        <taxon>Streptophyta</taxon>
        <taxon>Embryophyta</taxon>
        <taxon>Tracheophyta</taxon>
        <taxon>Spermatophyta</taxon>
        <taxon>Magnoliopsida</taxon>
        <taxon>eudicotyledons</taxon>
        <taxon>Gunneridae</taxon>
        <taxon>Pentapetalae</taxon>
        <taxon>asterids</taxon>
        <taxon>lamiids</taxon>
        <taxon>Solanales</taxon>
        <taxon>Solanaceae</taxon>
        <taxon>Solanoideae</taxon>
        <taxon>Datureae</taxon>
        <taxon>Datura</taxon>
    </lineage>
</organism>
<keyword evidence="3 8" id="KW-0812">Transmembrane</keyword>
<evidence type="ECO:0000256" key="3">
    <source>
        <dbReference type="ARBA" id="ARBA00022692"/>
    </source>
</evidence>
<dbReference type="PANTHER" id="PTHR23137">
    <property type="entry name" value="VESICLE TRANSPORT PROTEIN-RELATED"/>
    <property type="match status" value="1"/>
</dbReference>
<comment type="similarity">
    <text evidence="7 8">Belongs to the SFT2 family.</text>
</comment>
<comment type="subcellular location">
    <subcellularLocation>
        <location evidence="1 8">Membrane</location>
        <topology evidence="1 8">Multi-pass membrane protein</topology>
    </subcellularLocation>
</comment>
<evidence type="ECO:0000313" key="9">
    <source>
        <dbReference type="EMBL" id="MCD7460910.1"/>
    </source>
</evidence>
<accession>A0ABS8SPJ1</accession>
<protein>
    <recommendedName>
        <fullName evidence="8">Vesicle transport protein</fullName>
    </recommendedName>
</protein>
<gene>
    <name evidence="9" type="ORF">HAX54_044740</name>
</gene>
<reference evidence="9 10" key="1">
    <citation type="journal article" date="2021" name="BMC Genomics">
        <title>Datura genome reveals duplications of psychoactive alkaloid biosynthetic genes and high mutation rate following tissue culture.</title>
        <authorList>
            <person name="Rajewski A."/>
            <person name="Carter-House D."/>
            <person name="Stajich J."/>
            <person name="Litt A."/>
        </authorList>
    </citation>
    <scope>NUCLEOTIDE SEQUENCE [LARGE SCALE GENOMIC DNA]</scope>
    <source>
        <strain evidence="9">AR-01</strain>
    </source>
</reference>
<keyword evidence="2 8" id="KW-0813">Transport</keyword>
<evidence type="ECO:0000256" key="1">
    <source>
        <dbReference type="ARBA" id="ARBA00004141"/>
    </source>
</evidence>
<feature type="transmembrane region" description="Helical" evidence="8">
    <location>
        <begin position="78"/>
        <end position="104"/>
    </location>
</feature>
<feature type="transmembrane region" description="Helical" evidence="8">
    <location>
        <begin position="116"/>
        <end position="138"/>
    </location>
</feature>
<evidence type="ECO:0000256" key="2">
    <source>
        <dbReference type="ARBA" id="ARBA00022448"/>
    </source>
</evidence>
<sequence length="182" mass="20426">MEKMNQALEKMKMLVGMDVEDEEAAPQQESSFAFMDDLNRNCTLSIKQRLHGFAICLTSGIACTLLSLLVFFNPIKFGITFSFGNLLALGSWNFFCGSTAFLIGSKRQVTMMLDPVRIYATAIYIASIIIALFCALYVRNKLLTLLSIILELGALIWYSLSYIPFARSMVSKVMMACFDTEF</sequence>
<keyword evidence="4 8" id="KW-0653">Protein transport</keyword>
<evidence type="ECO:0000256" key="7">
    <source>
        <dbReference type="ARBA" id="ARBA00025800"/>
    </source>
</evidence>
<proteinExistence type="inferred from homology"/>
<feature type="transmembrane region" description="Helical" evidence="8">
    <location>
        <begin position="144"/>
        <end position="165"/>
    </location>
</feature>
<dbReference type="InterPro" id="IPR011691">
    <property type="entry name" value="Vesicle_transpt_SFT2"/>
</dbReference>
<evidence type="ECO:0000313" key="10">
    <source>
        <dbReference type="Proteomes" id="UP000823775"/>
    </source>
</evidence>
<dbReference type="Proteomes" id="UP000823775">
    <property type="component" value="Unassembled WGS sequence"/>
</dbReference>
<dbReference type="PANTHER" id="PTHR23137:SF6">
    <property type="entry name" value="VESICLE TRANSPORT PROTEIN"/>
    <property type="match status" value="1"/>
</dbReference>
<keyword evidence="5 8" id="KW-1133">Transmembrane helix</keyword>
<evidence type="ECO:0000256" key="6">
    <source>
        <dbReference type="ARBA" id="ARBA00023136"/>
    </source>
</evidence>
<keyword evidence="6 8" id="KW-0472">Membrane</keyword>
<comment type="caution">
    <text evidence="9">The sequence shown here is derived from an EMBL/GenBank/DDBJ whole genome shotgun (WGS) entry which is preliminary data.</text>
</comment>
<dbReference type="EMBL" id="JACEIK010000686">
    <property type="protein sequence ID" value="MCD7460910.1"/>
    <property type="molecule type" value="Genomic_DNA"/>
</dbReference>
<dbReference type="InterPro" id="IPR007305">
    <property type="entry name" value="Vesicle_transpt_Got1/SFT2"/>
</dbReference>
<keyword evidence="10" id="KW-1185">Reference proteome</keyword>
<comment type="function">
    <text evidence="8">May be involved in fusion of retrograde transport vesicles derived from an endocytic compartment with the Golgi complex.</text>
</comment>
<name>A0ABS8SPJ1_DATST</name>
<dbReference type="Pfam" id="PF04178">
    <property type="entry name" value="Got1"/>
    <property type="match status" value="1"/>
</dbReference>
<evidence type="ECO:0000256" key="5">
    <source>
        <dbReference type="ARBA" id="ARBA00022989"/>
    </source>
</evidence>
<evidence type="ECO:0000256" key="4">
    <source>
        <dbReference type="ARBA" id="ARBA00022927"/>
    </source>
</evidence>
<evidence type="ECO:0000256" key="8">
    <source>
        <dbReference type="RuleBase" id="RU363111"/>
    </source>
</evidence>
<feature type="transmembrane region" description="Helical" evidence="8">
    <location>
        <begin position="50"/>
        <end position="72"/>
    </location>
</feature>